<gene>
    <name evidence="3" type="ORF">IAB12_06145</name>
</gene>
<feature type="transmembrane region" description="Helical" evidence="1">
    <location>
        <begin position="6"/>
        <end position="25"/>
    </location>
</feature>
<dbReference type="InterPro" id="IPR013766">
    <property type="entry name" value="Thioredoxin_domain"/>
</dbReference>
<protein>
    <submittedName>
        <fullName evidence="3">Thioredoxin family protein</fullName>
    </submittedName>
</protein>
<keyword evidence="1" id="KW-0812">Transmembrane</keyword>
<evidence type="ECO:0000313" key="4">
    <source>
        <dbReference type="Proteomes" id="UP000823936"/>
    </source>
</evidence>
<feature type="domain" description="Thioredoxin" evidence="2">
    <location>
        <begin position="72"/>
        <end position="137"/>
    </location>
</feature>
<keyword evidence="1" id="KW-1133">Transmembrane helix</keyword>
<comment type="caution">
    <text evidence="3">The sequence shown here is derived from an EMBL/GenBank/DDBJ whole genome shotgun (WGS) entry which is preliminary data.</text>
</comment>
<reference evidence="3" key="2">
    <citation type="submission" date="2021-04" db="EMBL/GenBank/DDBJ databases">
        <authorList>
            <person name="Gilroy R."/>
        </authorList>
    </citation>
    <scope>NUCLEOTIDE SEQUENCE</scope>
    <source>
        <strain evidence="3">Gambia11-129</strain>
    </source>
</reference>
<dbReference type="InterPro" id="IPR036249">
    <property type="entry name" value="Thioredoxin-like_sf"/>
</dbReference>
<dbReference type="SUPFAM" id="SSF52833">
    <property type="entry name" value="Thioredoxin-like"/>
    <property type="match status" value="1"/>
</dbReference>
<evidence type="ECO:0000256" key="1">
    <source>
        <dbReference type="SAM" id="Phobius"/>
    </source>
</evidence>
<dbReference type="Gene3D" id="3.40.30.10">
    <property type="entry name" value="Glutaredoxin"/>
    <property type="match status" value="1"/>
</dbReference>
<dbReference type="AlphaFoldDB" id="A0A9D1PV56"/>
<name>A0A9D1PV56_9SPIO</name>
<reference evidence="3" key="1">
    <citation type="journal article" date="2021" name="PeerJ">
        <title>Extensive microbial diversity within the chicken gut microbiome revealed by metagenomics and culture.</title>
        <authorList>
            <person name="Gilroy R."/>
            <person name="Ravi A."/>
            <person name="Getino M."/>
            <person name="Pursley I."/>
            <person name="Horton D.L."/>
            <person name="Alikhan N.F."/>
            <person name="Baker D."/>
            <person name="Gharbi K."/>
            <person name="Hall N."/>
            <person name="Watson M."/>
            <person name="Adriaenssens E.M."/>
            <person name="Foster-Nyarko E."/>
            <person name="Jarju S."/>
            <person name="Secka A."/>
            <person name="Antonio M."/>
            <person name="Oren A."/>
            <person name="Chaudhuri R.R."/>
            <person name="La Ragione R."/>
            <person name="Hildebrand F."/>
            <person name="Pallen M.J."/>
        </authorList>
    </citation>
    <scope>NUCLEOTIDE SEQUENCE</scope>
    <source>
        <strain evidence="3">Gambia11-129</strain>
    </source>
</reference>
<accession>A0A9D1PV56</accession>
<keyword evidence="1" id="KW-0472">Membrane</keyword>
<evidence type="ECO:0000313" key="3">
    <source>
        <dbReference type="EMBL" id="HIV99338.1"/>
    </source>
</evidence>
<sequence length="191" mass="22050">MKAKKILQIIVPAIIILIIISMYFIKNNDKEQESAVLTADNHNAETTQDESVALDYSSLYTETLDFELYSSFDKPLIIDFYGEDCYACELMEEDFEKFFAHYSDFITIKGFDAWKHPEINYYFPLQVVPTQFFFNADMTPFIPSESLVEQISGFAYYTDKETGEVVYTVHMGALFYDEAVIIAEEMGVNLD</sequence>
<dbReference type="Proteomes" id="UP000823936">
    <property type="component" value="Unassembled WGS sequence"/>
</dbReference>
<dbReference type="CDD" id="cd02947">
    <property type="entry name" value="TRX_family"/>
    <property type="match status" value="1"/>
</dbReference>
<dbReference type="EMBL" id="DXHU01000023">
    <property type="protein sequence ID" value="HIV99338.1"/>
    <property type="molecule type" value="Genomic_DNA"/>
</dbReference>
<organism evidence="3 4">
    <name type="scientific">Candidatus Ornithospirochaeta avicola</name>
    <dbReference type="NCBI Taxonomy" id="2840896"/>
    <lineage>
        <taxon>Bacteria</taxon>
        <taxon>Pseudomonadati</taxon>
        <taxon>Spirochaetota</taxon>
        <taxon>Spirochaetia</taxon>
        <taxon>Spirochaetales</taxon>
        <taxon>Spirochaetaceae</taxon>
        <taxon>Spirochaetaceae incertae sedis</taxon>
        <taxon>Candidatus Ornithospirochaeta</taxon>
    </lineage>
</organism>
<proteinExistence type="predicted"/>
<dbReference type="Pfam" id="PF00085">
    <property type="entry name" value="Thioredoxin"/>
    <property type="match status" value="1"/>
</dbReference>
<evidence type="ECO:0000259" key="2">
    <source>
        <dbReference type="Pfam" id="PF00085"/>
    </source>
</evidence>